<dbReference type="PANTHER" id="PTHR42085:SF1">
    <property type="entry name" value="F-BOX DOMAIN-CONTAINING PROTEIN"/>
    <property type="match status" value="1"/>
</dbReference>
<dbReference type="InterPro" id="IPR038883">
    <property type="entry name" value="AN11006-like"/>
</dbReference>
<dbReference type="OrthoDB" id="3645052at2759"/>
<sequence>MNRPIKLEYRLFAHEYDAVTQHNAINSPLLRLPAEIRNTIYEYIFDVADATTLERVLSPTSTGRYRVVLSSSRLLHVCRQTRFEARPFQTGSTYSHLDIRIESRHLPDLVNWVGGPQCARVVEIGMFLSLAGAIHRQIRRSTVQGSYTGPWSTSGDQVFPLLKRVIITYPTYINEDAYNVETSLQTLFGNMDLEVEFRAAVYWG</sequence>
<proteinExistence type="predicted"/>
<evidence type="ECO:0000313" key="2">
    <source>
        <dbReference type="Proteomes" id="UP000800082"/>
    </source>
</evidence>
<accession>A0A6A5RNA6</accession>
<protein>
    <recommendedName>
        <fullName evidence="3">F-box domain-containing protein</fullName>
    </recommendedName>
</protein>
<organism evidence="1 2">
    <name type="scientific">Didymella exigua CBS 183.55</name>
    <dbReference type="NCBI Taxonomy" id="1150837"/>
    <lineage>
        <taxon>Eukaryota</taxon>
        <taxon>Fungi</taxon>
        <taxon>Dikarya</taxon>
        <taxon>Ascomycota</taxon>
        <taxon>Pezizomycotina</taxon>
        <taxon>Dothideomycetes</taxon>
        <taxon>Pleosporomycetidae</taxon>
        <taxon>Pleosporales</taxon>
        <taxon>Pleosporineae</taxon>
        <taxon>Didymellaceae</taxon>
        <taxon>Didymella</taxon>
    </lineage>
</organism>
<dbReference type="AlphaFoldDB" id="A0A6A5RNA6"/>
<name>A0A6A5RNA6_9PLEO</name>
<dbReference type="GeneID" id="54352453"/>
<reference evidence="1" key="1">
    <citation type="journal article" date="2020" name="Stud. Mycol.">
        <title>101 Dothideomycetes genomes: a test case for predicting lifestyles and emergence of pathogens.</title>
        <authorList>
            <person name="Haridas S."/>
            <person name="Albert R."/>
            <person name="Binder M."/>
            <person name="Bloem J."/>
            <person name="Labutti K."/>
            <person name="Salamov A."/>
            <person name="Andreopoulos B."/>
            <person name="Baker S."/>
            <person name="Barry K."/>
            <person name="Bills G."/>
            <person name="Bluhm B."/>
            <person name="Cannon C."/>
            <person name="Castanera R."/>
            <person name="Culley D."/>
            <person name="Daum C."/>
            <person name="Ezra D."/>
            <person name="Gonzalez J."/>
            <person name="Henrissat B."/>
            <person name="Kuo A."/>
            <person name="Liang C."/>
            <person name="Lipzen A."/>
            <person name="Lutzoni F."/>
            <person name="Magnuson J."/>
            <person name="Mondo S."/>
            <person name="Nolan M."/>
            <person name="Ohm R."/>
            <person name="Pangilinan J."/>
            <person name="Park H.-J."/>
            <person name="Ramirez L."/>
            <person name="Alfaro M."/>
            <person name="Sun H."/>
            <person name="Tritt A."/>
            <person name="Yoshinaga Y."/>
            <person name="Zwiers L.-H."/>
            <person name="Turgeon B."/>
            <person name="Goodwin S."/>
            <person name="Spatafora J."/>
            <person name="Crous P."/>
            <person name="Grigoriev I."/>
        </authorList>
    </citation>
    <scope>NUCLEOTIDE SEQUENCE</scope>
    <source>
        <strain evidence="1">CBS 183.55</strain>
    </source>
</reference>
<dbReference type="EMBL" id="ML978968">
    <property type="protein sequence ID" value="KAF1928504.1"/>
    <property type="molecule type" value="Genomic_DNA"/>
</dbReference>
<dbReference type="RefSeq" id="XP_033448752.1">
    <property type="nucleotide sequence ID" value="XM_033594785.1"/>
</dbReference>
<gene>
    <name evidence="1" type="ORF">M421DRAFT_4976</name>
</gene>
<dbReference type="Proteomes" id="UP000800082">
    <property type="component" value="Unassembled WGS sequence"/>
</dbReference>
<dbReference type="PANTHER" id="PTHR42085">
    <property type="entry name" value="F-BOX DOMAIN-CONTAINING PROTEIN"/>
    <property type="match status" value="1"/>
</dbReference>
<evidence type="ECO:0000313" key="1">
    <source>
        <dbReference type="EMBL" id="KAF1928504.1"/>
    </source>
</evidence>
<evidence type="ECO:0008006" key="3">
    <source>
        <dbReference type="Google" id="ProtNLM"/>
    </source>
</evidence>
<keyword evidence="2" id="KW-1185">Reference proteome</keyword>